<evidence type="ECO:0000313" key="2">
    <source>
        <dbReference type="Proteomes" id="UP001208938"/>
    </source>
</evidence>
<sequence length="57" mass="5824">MIASPALAARWPDAVPQALRIGMSRDAGGTQPRLADVGAARPHASDHAALVLDLPGL</sequence>
<keyword evidence="2" id="KW-1185">Reference proteome</keyword>
<comment type="caution">
    <text evidence="1">The sequence shown here is derived from an EMBL/GenBank/DDBJ whole genome shotgun (WGS) entry which is preliminary data.</text>
</comment>
<name>A0ABT3H134_9RHOB</name>
<dbReference type="EMBL" id="JAPDFL010000001">
    <property type="protein sequence ID" value="MCW1933483.1"/>
    <property type="molecule type" value="Genomic_DNA"/>
</dbReference>
<reference evidence="1 2" key="1">
    <citation type="submission" date="2022-10" db="EMBL/GenBank/DDBJ databases">
        <title>Pararhodobacter sp. nov., isolated from marine algae.</title>
        <authorList>
            <person name="Choi B.J."/>
            <person name="Kim J.M."/>
            <person name="Lee J.K."/>
            <person name="Choi D.G."/>
            <person name="Jeon C.O."/>
        </authorList>
    </citation>
    <scope>NUCLEOTIDE SEQUENCE [LARGE SCALE GENOMIC DNA]</scope>
    <source>
        <strain evidence="1 2">ZQ420</strain>
    </source>
</reference>
<accession>A0ABT3H134</accession>
<dbReference type="Proteomes" id="UP001208938">
    <property type="component" value="Unassembled WGS sequence"/>
</dbReference>
<proteinExistence type="predicted"/>
<dbReference type="RefSeq" id="WP_264506386.1">
    <property type="nucleotide sequence ID" value="NZ_JAPDFL010000001.1"/>
</dbReference>
<gene>
    <name evidence="1" type="ORF">OKW52_14760</name>
</gene>
<protein>
    <submittedName>
        <fullName evidence="1">Uncharacterized protein</fullName>
    </submittedName>
</protein>
<evidence type="ECO:0000313" key="1">
    <source>
        <dbReference type="EMBL" id="MCW1933483.1"/>
    </source>
</evidence>
<organism evidence="1 2">
    <name type="scientific">Pararhodobacter zhoushanensis</name>
    <dbReference type="NCBI Taxonomy" id="2479545"/>
    <lineage>
        <taxon>Bacteria</taxon>
        <taxon>Pseudomonadati</taxon>
        <taxon>Pseudomonadota</taxon>
        <taxon>Alphaproteobacteria</taxon>
        <taxon>Rhodobacterales</taxon>
        <taxon>Paracoccaceae</taxon>
        <taxon>Pararhodobacter</taxon>
    </lineage>
</organism>